<dbReference type="Proteomes" id="UP001255856">
    <property type="component" value="Unassembled WGS sequence"/>
</dbReference>
<protein>
    <submittedName>
        <fullName evidence="2">Uncharacterized protein</fullName>
    </submittedName>
</protein>
<keyword evidence="3" id="KW-1185">Reference proteome</keyword>
<gene>
    <name evidence="2" type="ORF">QBZ16_000267</name>
</gene>
<sequence>MQPPTSVSARLIAPPGGLLPGEVLRAVLEVHCPPPLSLLEVDAAFIGVERVDQAWISSSWRSKVGAINNDARRVQRPLVHCSLCAACLTGQPASPTRRFIIQLQLPDWLPPSYRGTALRVGYQLQVVIRYQMNDSLVPGAVPTSPLGISPTRAVQQQALRCAVRVWPARRPDPAAPADERALERALESLQSLRPAQGRMHCWEVGAGADMLQVIGHLEALCLKRRAGEEEGESASEPGTPEARDAEAAQSGSDDGQGPARAVAAPTTRDRALARVILFPPLEGGPAFTPGDTISVCIDFDPGSALQCMEVRVSLESEEAVSSRWRPGASGAAPEGPGALATSAREPRAEAVETTVHSDRCGVVLGVPADVTPSFVHPLCQLRWRLCFSFTAVEGGAGPVPGATPWQAPTTSLAWTLPIAIVAPV</sequence>
<feature type="region of interest" description="Disordered" evidence="1">
    <location>
        <begin position="321"/>
        <end position="346"/>
    </location>
</feature>
<dbReference type="EMBL" id="JASFZW010000001">
    <property type="protein sequence ID" value="KAK2080414.1"/>
    <property type="molecule type" value="Genomic_DNA"/>
</dbReference>
<organism evidence="2 3">
    <name type="scientific">Prototheca wickerhamii</name>
    <dbReference type="NCBI Taxonomy" id="3111"/>
    <lineage>
        <taxon>Eukaryota</taxon>
        <taxon>Viridiplantae</taxon>
        <taxon>Chlorophyta</taxon>
        <taxon>core chlorophytes</taxon>
        <taxon>Trebouxiophyceae</taxon>
        <taxon>Chlorellales</taxon>
        <taxon>Chlorellaceae</taxon>
        <taxon>Prototheca</taxon>
    </lineage>
</organism>
<proteinExistence type="predicted"/>
<reference evidence="2" key="1">
    <citation type="submission" date="2021-01" db="EMBL/GenBank/DDBJ databases">
        <authorList>
            <person name="Eckstrom K.M.E."/>
        </authorList>
    </citation>
    <scope>NUCLEOTIDE SEQUENCE</scope>
    <source>
        <strain evidence="2">UVCC 0001</strain>
    </source>
</reference>
<name>A0AAD9MIM7_PROWI</name>
<evidence type="ECO:0000256" key="1">
    <source>
        <dbReference type="SAM" id="MobiDB-lite"/>
    </source>
</evidence>
<feature type="compositionally biased region" description="Low complexity" evidence="1">
    <location>
        <begin position="326"/>
        <end position="338"/>
    </location>
</feature>
<accession>A0AAD9MIM7</accession>
<dbReference type="PANTHER" id="PTHR12507">
    <property type="entry name" value="REDUCED GROWTH PHENOTYPE 1 RGP1, YEAST -RELATED"/>
    <property type="match status" value="1"/>
</dbReference>
<evidence type="ECO:0000313" key="2">
    <source>
        <dbReference type="EMBL" id="KAK2080414.1"/>
    </source>
</evidence>
<comment type="caution">
    <text evidence="2">The sequence shown here is derived from an EMBL/GenBank/DDBJ whole genome shotgun (WGS) entry which is preliminary data.</text>
</comment>
<dbReference type="Pfam" id="PF08737">
    <property type="entry name" value="Rgp1"/>
    <property type="match status" value="1"/>
</dbReference>
<dbReference type="AlphaFoldDB" id="A0AAD9MIM7"/>
<evidence type="ECO:0000313" key="3">
    <source>
        <dbReference type="Proteomes" id="UP001255856"/>
    </source>
</evidence>
<feature type="region of interest" description="Disordered" evidence="1">
    <location>
        <begin position="228"/>
        <end position="266"/>
    </location>
</feature>
<dbReference type="InterPro" id="IPR014848">
    <property type="entry name" value="Rgp1"/>
</dbReference>